<evidence type="ECO:0000256" key="1">
    <source>
        <dbReference type="SAM" id="SignalP"/>
    </source>
</evidence>
<reference evidence="2 3" key="1">
    <citation type="journal article" date="2016" name="PLoS Pathog.">
        <title>Biosynthesis of antibiotic leucinostatins in bio-control fungus Purpureocillium lilacinum and their inhibition on phytophthora revealed by genome mining.</title>
        <authorList>
            <person name="Wang G."/>
            <person name="Liu Z."/>
            <person name="Lin R."/>
            <person name="Li E."/>
            <person name="Mao Z."/>
            <person name="Ling J."/>
            <person name="Yang Y."/>
            <person name="Yin W.B."/>
            <person name="Xie B."/>
        </authorList>
    </citation>
    <scope>NUCLEOTIDE SEQUENCE [LARGE SCALE GENOMIC DNA]</scope>
    <source>
        <strain evidence="2">170</strain>
    </source>
</reference>
<gene>
    <name evidence="2" type="ORF">VFPPC_18019</name>
</gene>
<protein>
    <submittedName>
        <fullName evidence="2">Uncharacterized protein</fullName>
    </submittedName>
</protein>
<name>A0A219AR22_METCM</name>
<accession>A0A219AR22</accession>
<proteinExistence type="predicted"/>
<feature type="chain" id="PRO_5012262221" evidence="1">
    <location>
        <begin position="28"/>
        <end position="208"/>
    </location>
</feature>
<evidence type="ECO:0000313" key="2">
    <source>
        <dbReference type="EMBL" id="OWT42764.1"/>
    </source>
</evidence>
<evidence type="ECO:0000313" key="3">
    <source>
        <dbReference type="Proteomes" id="UP000078397"/>
    </source>
</evidence>
<dbReference type="GeneID" id="33936897"/>
<comment type="caution">
    <text evidence="2">The sequence shown here is derived from an EMBL/GenBank/DDBJ whole genome shotgun (WGS) entry which is preliminary data.</text>
</comment>
<keyword evidence="3" id="KW-1185">Reference proteome</keyword>
<dbReference type="KEGG" id="pchm:VFPPC_18019"/>
<dbReference type="EMBL" id="LSBJ02000006">
    <property type="protein sequence ID" value="OWT42764.1"/>
    <property type="molecule type" value="Genomic_DNA"/>
</dbReference>
<feature type="signal peptide" evidence="1">
    <location>
        <begin position="1"/>
        <end position="27"/>
    </location>
</feature>
<organism evidence="2 3">
    <name type="scientific">Pochonia chlamydosporia 170</name>
    <dbReference type="NCBI Taxonomy" id="1380566"/>
    <lineage>
        <taxon>Eukaryota</taxon>
        <taxon>Fungi</taxon>
        <taxon>Dikarya</taxon>
        <taxon>Ascomycota</taxon>
        <taxon>Pezizomycotina</taxon>
        <taxon>Sordariomycetes</taxon>
        <taxon>Hypocreomycetidae</taxon>
        <taxon>Hypocreales</taxon>
        <taxon>Clavicipitaceae</taxon>
        <taxon>Pochonia</taxon>
    </lineage>
</organism>
<keyword evidence="1" id="KW-0732">Signal</keyword>
<dbReference type="RefSeq" id="XP_022285242.1">
    <property type="nucleotide sequence ID" value="XM_022429682.1"/>
</dbReference>
<dbReference type="AlphaFoldDB" id="A0A219AR22"/>
<dbReference type="Proteomes" id="UP000078397">
    <property type="component" value="Unassembled WGS sequence"/>
</dbReference>
<sequence length="208" mass="22859">MAPFETDMRSSVLQFLLFLGAFGKPAASQIARKVADIRRLADICGRPSTNTPTRKYVDSHRCGTEPSHRDALMPTTEGARWESSKGMAASRWASYKSNCGIAMSVTQVERLFSHISVQSPPKSRTSAPFKSSCLTKSSNAANREIHNEISEVMSGARHPEANELSNGAGRTEWRVLARYQALANGPRGVKRGDDCMGLTEVVDWDLKQ</sequence>